<evidence type="ECO:0000313" key="3">
    <source>
        <dbReference type="Proteomes" id="UP000460412"/>
    </source>
</evidence>
<keyword evidence="3" id="KW-1185">Reference proteome</keyword>
<accession>A0A7X3SH21</accession>
<evidence type="ECO:0000313" key="2">
    <source>
        <dbReference type="EMBL" id="MXP73945.1"/>
    </source>
</evidence>
<dbReference type="RefSeq" id="WP_159748902.1">
    <property type="nucleotide sequence ID" value="NZ_WUQX01000001.1"/>
</dbReference>
<comment type="caution">
    <text evidence="2">The sequence shown here is derived from an EMBL/GenBank/DDBJ whole genome shotgun (WGS) entry which is preliminary data.</text>
</comment>
<evidence type="ECO:0000256" key="1">
    <source>
        <dbReference type="SAM" id="MobiDB-lite"/>
    </source>
</evidence>
<feature type="compositionally biased region" description="Polar residues" evidence="1">
    <location>
        <begin position="15"/>
        <end position="30"/>
    </location>
</feature>
<dbReference type="EMBL" id="WUQX01000001">
    <property type="protein sequence ID" value="MXP73945.1"/>
    <property type="molecule type" value="Genomic_DNA"/>
</dbReference>
<feature type="compositionally biased region" description="Basic and acidic residues" evidence="1">
    <location>
        <begin position="42"/>
        <end position="52"/>
    </location>
</feature>
<reference evidence="2 3" key="1">
    <citation type="submission" date="2019-12" db="EMBL/GenBank/DDBJ databases">
        <title>Sporaefaciens musculi gen. nov., sp. nov., a novel bacterium isolated from the caecum of an obese mouse.</title>
        <authorList>
            <person name="Rasmussen T.S."/>
            <person name="Streidl T."/>
            <person name="Hitch T.C.A."/>
            <person name="Wortmann E."/>
            <person name="Deptula P."/>
            <person name="Hansen M."/>
            <person name="Nielsen D.S."/>
            <person name="Clavel T."/>
            <person name="Vogensen F.K."/>
        </authorList>
    </citation>
    <scope>NUCLEOTIDE SEQUENCE [LARGE SCALE GENOMIC DNA]</scope>
    <source>
        <strain evidence="2 3">WCA-9-b2</strain>
    </source>
</reference>
<dbReference type="Proteomes" id="UP000460412">
    <property type="component" value="Unassembled WGS sequence"/>
</dbReference>
<gene>
    <name evidence="2" type="ORF">GN277_00335</name>
</gene>
<name>A0A7X3SH21_9FIRM</name>
<proteinExistence type="predicted"/>
<organism evidence="2 3">
    <name type="scientific">Sporofaciens musculi</name>
    <dbReference type="NCBI Taxonomy" id="2681861"/>
    <lineage>
        <taxon>Bacteria</taxon>
        <taxon>Bacillati</taxon>
        <taxon>Bacillota</taxon>
        <taxon>Clostridia</taxon>
        <taxon>Lachnospirales</taxon>
        <taxon>Lachnospiraceae</taxon>
        <taxon>Sporofaciens</taxon>
    </lineage>
</organism>
<sequence>MSNILKVTNPTVAYENNNTVNKQTPSQQAEDLSIKNPVEANRVGRADGRTEAGGDDGGQKGISYESNFGSFVASLRDVPRLGEIMTKMIFGGMANLVESGIGKGTAEEIQAFFQMLEMSPEKLNEFMKSQMAGANRLQGPLFDVMRQIMGEATTVELKAGVLDFWKKYNDMSSGKHILENIKGTLEDIEARMFRNDREGLERLAMRLKPHSTDSNAANVRMLKEQIIPYMGKYVADNRELGKLRDLVTLVAFNTARYESGSLDKVVEAFQRLMEFPTFNKHFPGMTGKDMRNMLLNVDYDRAAGKNELTDKLLNIMEAGVKGEAGIENKEQFVNIMRSVLVNESVYMPVMHVMLPVILDGVPMFSEMWVDPDEESGNPGSKERGVKLLIKFDMKDVGFFDMMLYYEKGKIDMLIHYPEELLGHESDIRENIRKIMRKNNLELEYLGVEQGKVPIPVHTAFPKIFERRNSINVTI</sequence>
<feature type="region of interest" description="Disordered" evidence="1">
    <location>
        <begin position="15"/>
        <end position="61"/>
    </location>
</feature>
<dbReference type="AlphaFoldDB" id="A0A7X3SH21"/>
<protein>
    <submittedName>
        <fullName evidence="2">Uncharacterized protein</fullName>
    </submittedName>
</protein>